<protein>
    <submittedName>
        <fullName evidence="5">Gfo/Idh/MocA family oxidoreductase</fullName>
    </submittedName>
</protein>
<name>A0A0P9KWC3_9PSED</name>
<dbReference type="PANTHER" id="PTHR42840:SF3">
    <property type="entry name" value="BINDING ROSSMANN FOLD OXIDOREDUCTASE, PUTATIVE (AFU_ORTHOLOGUE AFUA_2G10240)-RELATED"/>
    <property type="match status" value="1"/>
</dbReference>
<comment type="similarity">
    <text evidence="1">Belongs to the Gfo/Idh/MocA family.</text>
</comment>
<sequence length="387" mass="41626">MNTQGSDFLKISLYINHLFYGTGLALYLCPASDGWAIIEQQLKRGYFMSKKIIRLGLIGAGRMGSFHAQTAAHHIPGACLAAIADPTPGQASRLAAELGVDRVYNDPRQLLDDPDIDGVLIAAPARSHAELVIGAARAGKGIFCEKPMAITLEEADRAIAAAADARVPLQVGFNRRFARSFRTAHLNVVEGRIGTPQLLRSITRDPALNNPSASPQWVIFLETLIHDFDTLRYLNPGAEAVSVFVMADALIAPDHKHTGFLDTAVVVIRFDNGAIATAEASFQAVYGHDVRGEVFGSAGMLTMGNVNDSDLIRYLADGIQTDTRRLDTDLLRDAYIAELNHFVECLRSGAKPMASGEDARAALAIARACIESFQQGTPVMVSRGVGA</sequence>
<dbReference type="InterPro" id="IPR004104">
    <property type="entry name" value="Gfo/Idh/MocA-like_OxRdtase_C"/>
</dbReference>
<dbReference type="GO" id="GO:0000166">
    <property type="term" value="F:nucleotide binding"/>
    <property type="evidence" value="ECO:0007669"/>
    <property type="project" value="InterPro"/>
</dbReference>
<dbReference type="Proteomes" id="UP000278587">
    <property type="component" value="Unassembled WGS sequence"/>
</dbReference>
<dbReference type="EMBL" id="RBOC01000132">
    <property type="protein sequence ID" value="RMM07692.1"/>
    <property type="molecule type" value="Genomic_DNA"/>
</dbReference>
<dbReference type="Pfam" id="PF02894">
    <property type="entry name" value="GFO_IDH_MocA_C"/>
    <property type="match status" value="1"/>
</dbReference>
<accession>A0A0P9KWC3</accession>
<dbReference type="Gene3D" id="3.40.50.720">
    <property type="entry name" value="NAD(P)-binding Rossmann-like Domain"/>
    <property type="match status" value="1"/>
</dbReference>
<dbReference type="GO" id="GO:0016491">
    <property type="term" value="F:oxidoreductase activity"/>
    <property type="evidence" value="ECO:0007669"/>
    <property type="project" value="UniProtKB-KW"/>
</dbReference>
<dbReference type="AlphaFoldDB" id="A0A0P9KWC3"/>
<keyword evidence="2" id="KW-0560">Oxidoreductase</keyword>
<evidence type="ECO:0000256" key="1">
    <source>
        <dbReference type="ARBA" id="ARBA00010928"/>
    </source>
</evidence>
<dbReference type="InterPro" id="IPR000683">
    <property type="entry name" value="Gfo/Idh/MocA-like_OxRdtase_N"/>
</dbReference>
<comment type="caution">
    <text evidence="5">The sequence shown here is derived from an EMBL/GenBank/DDBJ whole genome shotgun (WGS) entry which is preliminary data.</text>
</comment>
<dbReference type="PANTHER" id="PTHR42840">
    <property type="entry name" value="NAD(P)-BINDING ROSSMANN-FOLD SUPERFAMILY PROTEIN-RELATED"/>
    <property type="match status" value="1"/>
</dbReference>
<dbReference type="Pfam" id="PF01408">
    <property type="entry name" value="GFO_IDH_MocA"/>
    <property type="match status" value="1"/>
</dbReference>
<feature type="domain" description="Gfo/Idh/MocA-like oxidoreductase C-terminal" evidence="4">
    <location>
        <begin position="190"/>
        <end position="381"/>
    </location>
</feature>
<gene>
    <name evidence="5" type="ORF">ALQ84_01680</name>
</gene>
<dbReference type="InterPro" id="IPR036291">
    <property type="entry name" value="NAD(P)-bd_dom_sf"/>
</dbReference>
<dbReference type="SUPFAM" id="SSF51735">
    <property type="entry name" value="NAD(P)-binding Rossmann-fold domains"/>
    <property type="match status" value="1"/>
</dbReference>
<reference evidence="5 6" key="1">
    <citation type="submission" date="2018-08" db="EMBL/GenBank/DDBJ databases">
        <title>Recombination of ecologically and evolutionarily significant loci maintains genetic cohesion in the Pseudomonas syringae species complex.</title>
        <authorList>
            <person name="Dillon M."/>
            <person name="Thakur S."/>
            <person name="Almeida R.N.D."/>
            <person name="Weir B.S."/>
            <person name="Guttman D.S."/>
        </authorList>
    </citation>
    <scope>NUCLEOTIDE SEQUENCE [LARGE SCALE GENOMIC DNA]</scope>
    <source>
        <strain evidence="5 6">ICMP 4086</strain>
    </source>
</reference>
<dbReference type="Gene3D" id="3.30.360.10">
    <property type="entry name" value="Dihydrodipicolinate Reductase, domain 2"/>
    <property type="match status" value="1"/>
</dbReference>
<proteinExistence type="inferred from homology"/>
<evidence type="ECO:0000256" key="2">
    <source>
        <dbReference type="ARBA" id="ARBA00023002"/>
    </source>
</evidence>
<evidence type="ECO:0000313" key="6">
    <source>
        <dbReference type="Proteomes" id="UP000278587"/>
    </source>
</evidence>
<evidence type="ECO:0000259" key="3">
    <source>
        <dbReference type="Pfam" id="PF01408"/>
    </source>
</evidence>
<evidence type="ECO:0000313" key="5">
    <source>
        <dbReference type="EMBL" id="RMM07692.1"/>
    </source>
</evidence>
<dbReference type="SUPFAM" id="SSF55347">
    <property type="entry name" value="Glyceraldehyde-3-phosphate dehydrogenase-like, C-terminal domain"/>
    <property type="match status" value="1"/>
</dbReference>
<evidence type="ECO:0000259" key="4">
    <source>
        <dbReference type="Pfam" id="PF02894"/>
    </source>
</evidence>
<organism evidence="5 6">
    <name type="scientific">Pseudomonas caricapapayae</name>
    <dbReference type="NCBI Taxonomy" id="46678"/>
    <lineage>
        <taxon>Bacteria</taxon>
        <taxon>Pseudomonadati</taxon>
        <taxon>Pseudomonadota</taxon>
        <taxon>Gammaproteobacteria</taxon>
        <taxon>Pseudomonadales</taxon>
        <taxon>Pseudomonadaceae</taxon>
        <taxon>Pseudomonas</taxon>
    </lineage>
</organism>
<feature type="domain" description="Gfo/Idh/MocA-like oxidoreductase N-terminal" evidence="3">
    <location>
        <begin position="53"/>
        <end position="173"/>
    </location>
</feature>